<dbReference type="PANTHER" id="PTHR47074">
    <property type="entry name" value="BNAC02G40300D PROTEIN"/>
    <property type="match status" value="1"/>
</dbReference>
<protein>
    <submittedName>
        <fullName evidence="1">Uncharacterized protein</fullName>
    </submittedName>
</protein>
<proteinExistence type="predicted"/>
<dbReference type="PANTHER" id="PTHR47074:SF21">
    <property type="entry name" value="RNASE H TYPE-1 DOMAIN-CONTAINING PROTEIN"/>
    <property type="match status" value="1"/>
</dbReference>
<evidence type="ECO:0000313" key="2">
    <source>
        <dbReference type="Proteomes" id="UP000436088"/>
    </source>
</evidence>
<sequence>MRNSFAVTSLMIRAVLFVGLLVKTRTMFYVDVQQHFSLMKQSVSKPDSFPRGPSSWLPPSSPWIKINIDATRREADSHARCGGVARDCYGTWEFGFYKLLECASMKALHILKSEYNGAHSLSEHLNDLRNRKRSVQIQHVIRQRKKVDDALAKSASFESLDLVVITSPPTSIVRLLQEDMTMYDVVNV</sequence>
<accession>A0A6A2ZBY5</accession>
<dbReference type="AlphaFoldDB" id="A0A6A2ZBY5"/>
<dbReference type="InterPro" id="IPR052929">
    <property type="entry name" value="RNase_H-like_EbsB-rel"/>
</dbReference>
<keyword evidence="2" id="KW-1185">Reference proteome</keyword>
<gene>
    <name evidence="1" type="ORF">F3Y22_tig00110944pilonHSYRG00148</name>
</gene>
<reference evidence="1" key="1">
    <citation type="submission" date="2019-09" db="EMBL/GenBank/DDBJ databases">
        <title>Draft genome information of white flower Hibiscus syriacus.</title>
        <authorList>
            <person name="Kim Y.-M."/>
        </authorList>
    </citation>
    <scope>NUCLEOTIDE SEQUENCE [LARGE SCALE GENOMIC DNA]</scope>
    <source>
        <strain evidence="1">YM2019G1</strain>
    </source>
</reference>
<organism evidence="1 2">
    <name type="scientific">Hibiscus syriacus</name>
    <name type="common">Rose of Sharon</name>
    <dbReference type="NCBI Taxonomy" id="106335"/>
    <lineage>
        <taxon>Eukaryota</taxon>
        <taxon>Viridiplantae</taxon>
        <taxon>Streptophyta</taxon>
        <taxon>Embryophyta</taxon>
        <taxon>Tracheophyta</taxon>
        <taxon>Spermatophyta</taxon>
        <taxon>Magnoliopsida</taxon>
        <taxon>eudicotyledons</taxon>
        <taxon>Gunneridae</taxon>
        <taxon>Pentapetalae</taxon>
        <taxon>rosids</taxon>
        <taxon>malvids</taxon>
        <taxon>Malvales</taxon>
        <taxon>Malvaceae</taxon>
        <taxon>Malvoideae</taxon>
        <taxon>Hibiscus</taxon>
    </lineage>
</organism>
<dbReference type="InterPro" id="IPR044730">
    <property type="entry name" value="RNase_H-like_dom_plant"/>
</dbReference>
<comment type="caution">
    <text evidence="1">The sequence shown here is derived from an EMBL/GenBank/DDBJ whole genome shotgun (WGS) entry which is preliminary data.</text>
</comment>
<name>A0A6A2ZBY5_HIBSY</name>
<dbReference type="Proteomes" id="UP000436088">
    <property type="component" value="Unassembled WGS sequence"/>
</dbReference>
<evidence type="ECO:0000313" key="1">
    <source>
        <dbReference type="EMBL" id="KAE8689096.1"/>
    </source>
</evidence>
<dbReference type="EMBL" id="VEPZ02001174">
    <property type="protein sequence ID" value="KAE8689096.1"/>
    <property type="molecule type" value="Genomic_DNA"/>
</dbReference>
<dbReference type="CDD" id="cd06222">
    <property type="entry name" value="RNase_H_like"/>
    <property type="match status" value="1"/>
</dbReference>